<dbReference type="InterPro" id="IPR050388">
    <property type="entry name" value="ABC_Ni/Peptide_Import"/>
</dbReference>
<dbReference type="Gene3D" id="3.40.50.300">
    <property type="entry name" value="P-loop containing nucleotide triphosphate hydrolases"/>
    <property type="match status" value="1"/>
</dbReference>
<keyword evidence="10" id="KW-1185">Reference proteome</keyword>
<feature type="domain" description="ABC transporter" evidence="8">
    <location>
        <begin position="7"/>
        <end position="257"/>
    </location>
</feature>
<evidence type="ECO:0000256" key="2">
    <source>
        <dbReference type="ARBA" id="ARBA00005417"/>
    </source>
</evidence>
<dbReference type="GO" id="GO:0015833">
    <property type="term" value="P:peptide transport"/>
    <property type="evidence" value="ECO:0007669"/>
    <property type="project" value="InterPro"/>
</dbReference>
<evidence type="ECO:0000259" key="8">
    <source>
        <dbReference type="PROSITE" id="PS50893"/>
    </source>
</evidence>
<evidence type="ECO:0000256" key="1">
    <source>
        <dbReference type="ARBA" id="ARBA00004417"/>
    </source>
</evidence>
<evidence type="ECO:0000313" key="10">
    <source>
        <dbReference type="Proteomes" id="UP000184226"/>
    </source>
</evidence>
<dbReference type="GO" id="GO:0005886">
    <property type="term" value="C:plasma membrane"/>
    <property type="evidence" value="ECO:0007669"/>
    <property type="project" value="UniProtKB-SubCell"/>
</dbReference>
<comment type="subcellular location">
    <subcellularLocation>
        <location evidence="1">Cell inner membrane</location>
        <topology evidence="1">Peripheral membrane protein</topology>
    </subcellularLocation>
</comment>
<keyword evidence="7" id="KW-0472">Membrane</keyword>
<evidence type="ECO:0000313" key="9">
    <source>
        <dbReference type="EMBL" id="SHH39692.1"/>
    </source>
</evidence>
<dbReference type="PANTHER" id="PTHR43297:SF2">
    <property type="entry name" value="DIPEPTIDE TRANSPORT ATP-BINDING PROTEIN DPPD"/>
    <property type="match status" value="1"/>
</dbReference>
<dbReference type="CDD" id="cd03257">
    <property type="entry name" value="ABC_NikE_OppD_transporters"/>
    <property type="match status" value="1"/>
</dbReference>
<dbReference type="GO" id="GO:0055085">
    <property type="term" value="P:transmembrane transport"/>
    <property type="evidence" value="ECO:0007669"/>
    <property type="project" value="UniProtKB-ARBA"/>
</dbReference>
<dbReference type="OrthoDB" id="9802772at2"/>
<proteinExistence type="inferred from homology"/>
<dbReference type="EMBL" id="FQXE01000003">
    <property type="protein sequence ID" value="SHH39692.1"/>
    <property type="molecule type" value="Genomic_DNA"/>
</dbReference>
<dbReference type="AlphaFoldDB" id="A0A1M5SMC7"/>
<comment type="similarity">
    <text evidence="2">Belongs to the ABC transporter superfamily.</text>
</comment>
<dbReference type="PANTHER" id="PTHR43297">
    <property type="entry name" value="OLIGOPEPTIDE TRANSPORT ATP-BINDING PROTEIN APPD"/>
    <property type="match status" value="1"/>
</dbReference>
<dbReference type="InterPro" id="IPR027417">
    <property type="entry name" value="P-loop_NTPase"/>
</dbReference>
<dbReference type="NCBIfam" id="TIGR01727">
    <property type="entry name" value="oligo_HPY"/>
    <property type="match status" value="1"/>
</dbReference>
<dbReference type="InterPro" id="IPR003593">
    <property type="entry name" value="AAA+_ATPase"/>
</dbReference>
<accession>A0A1M5SMC7</accession>
<keyword evidence="5" id="KW-0547">Nucleotide-binding</keyword>
<dbReference type="PROSITE" id="PS00211">
    <property type="entry name" value="ABC_TRANSPORTER_1"/>
    <property type="match status" value="1"/>
</dbReference>
<dbReference type="Pfam" id="PF08352">
    <property type="entry name" value="oligo_HPY"/>
    <property type="match status" value="1"/>
</dbReference>
<protein>
    <submittedName>
        <fullName evidence="9">Peptide/nickel transport system ATP-binding protein</fullName>
    </submittedName>
</protein>
<keyword evidence="6 9" id="KW-0067">ATP-binding</keyword>
<keyword evidence="4" id="KW-1003">Cell membrane</keyword>
<evidence type="ECO:0000256" key="3">
    <source>
        <dbReference type="ARBA" id="ARBA00022448"/>
    </source>
</evidence>
<dbReference type="SMART" id="SM00382">
    <property type="entry name" value="AAA"/>
    <property type="match status" value="1"/>
</dbReference>
<dbReference type="InterPro" id="IPR003439">
    <property type="entry name" value="ABC_transporter-like_ATP-bd"/>
</dbReference>
<dbReference type="SUPFAM" id="SSF52540">
    <property type="entry name" value="P-loop containing nucleoside triphosphate hydrolases"/>
    <property type="match status" value="1"/>
</dbReference>
<dbReference type="Pfam" id="PF00005">
    <property type="entry name" value="ABC_tran"/>
    <property type="match status" value="1"/>
</dbReference>
<dbReference type="Proteomes" id="UP000184226">
    <property type="component" value="Unassembled WGS sequence"/>
</dbReference>
<dbReference type="STRING" id="658167.SAMN04488135_103120"/>
<dbReference type="GO" id="GO:0016887">
    <property type="term" value="F:ATP hydrolysis activity"/>
    <property type="evidence" value="ECO:0007669"/>
    <property type="project" value="InterPro"/>
</dbReference>
<dbReference type="InterPro" id="IPR013563">
    <property type="entry name" value="Oligopep_ABC_C"/>
</dbReference>
<evidence type="ECO:0000256" key="6">
    <source>
        <dbReference type="ARBA" id="ARBA00022840"/>
    </source>
</evidence>
<dbReference type="FunFam" id="3.40.50.300:FF:000016">
    <property type="entry name" value="Oligopeptide ABC transporter ATP-binding component"/>
    <property type="match status" value="1"/>
</dbReference>
<reference evidence="9 10" key="1">
    <citation type="submission" date="2016-11" db="EMBL/GenBank/DDBJ databases">
        <authorList>
            <person name="Jaros S."/>
            <person name="Januszkiewicz K."/>
            <person name="Wedrychowicz H."/>
        </authorList>
    </citation>
    <scope>NUCLEOTIDE SEQUENCE [LARGE SCALE GENOMIC DNA]</scope>
    <source>
        <strain evidence="9 10">CGMCC 1.10190</strain>
    </source>
</reference>
<dbReference type="RefSeq" id="WP_073102315.1">
    <property type="nucleotide sequence ID" value="NZ_FQXE01000003.1"/>
</dbReference>
<dbReference type="PROSITE" id="PS50893">
    <property type="entry name" value="ABC_TRANSPORTER_2"/>
    <property type="match status" value="1"/>
</dbReference>
<keyword evidence="3" id="KW-0813">Transport</keyword>
<evidence type="ECO:0000256" key="7">
    <source>
        <dbReference type="ARBA" id="ARBA00023136"/>
    </source>
</evidence>
<gene>
    <name evidence="9" type="ORF">SAMN04488135_103120</name>
</gene>
<evidence type="ECO:0000256" key="4">
    <source>
        <dbReference type="ARBA" id="ARBA00022475"/>
    </source>
</evidence>
<dbReference type="GO" id="GO:0005524">
    <property type="term" value="F:ATP binding"/>
    <property type="evidence" value="ECO:0007669"/>
    <property type="project" value="UniProtKB-KW"/>
</dbReference>
<dbReference type="InterPro" id="IPR017871">
    <property type="entry name" value="ABC_transporter-like_CS"/>
</dbReference>
<evidence type="ECO:0000256" key="5">
    <source>
        <dbReference type="ARBA" id="ARBA00022741"/>
    </source>
</evidence>
<name>A0A1M5SMC7_9BURK</name>
<organism evidence="9 10">
    <name type="scientific">Pollutimonas bauzanensis</name>
    <dbReference type="NCBI Taxonomy" id="658167"/>
    <lineage>
        <taxon>Bacteria</taxon>
        <taxon>Pseudomonadati</taxon>
        <taxon>Pseudomonadota</taxon>
        <taxon>Betaproteobacteria</taxon>
        <taxon>Burkholderiales</taxon>
        <taxon>Alcaligenaceae</taxon>
        <taxon>Pollutimonas</taxon>
    </lineage>
</organism>
<sequence>MSGDTLLDVRELATTFATENGTVRAVDGVSFQVRANEVLGLVGESGCGKSVTAESIMRLLDPSTSRSDGQVLFQGRDLLPLSPTEMARVRGNQLGMVFQDPLSALNPVFRIGDQLMEPMHTHLQLDKRQARQRAIGLLEQTGIPDPLRRMDAYPHELSGGMRQRVMIAMALACQPRLLIADEPTTALDVTIQAQILELLESLRDSYSMGIVLITHDLSVVAQMCHRVVVMYLGQIIEQADVETLFDRPAHPYTQGLMASAPSLDRPRRTRLHEIPGNVPALERIPAGCRFAPRCAYADDQCRQAPQLRKVAAPEGGPPVGGHYVRCWHYEKIAARAAGRASL</sequence>